<dbReference type="EMBL" id="BAABHK010000006">
    <property type="protein sequence ID" value="GAA4628391.1"/>
    <property type="molecule type" value="Genomic_DNA"/>
</dbReference>
<reference evidence="3" key="1">
    <citation type="journal article" date="2019" name="Int. J. Syst. Evol. Microbiol.">
        <title>The Global Catalogue of Microorganisms (GCM) 10K type strain sequencing project: providing services to taxonomists for standard genome sequencing and annotation.</title>
        <authorList>
            <consortium name="The Broad Institute Genomics Platform"/>
            <consortium name="The Broad Institute Genome Sequencing Center for Infectious Disease"/>
            <person name="Wu L."/>
            <person name="Ma J."/>
        </authorList>
    </citation>
    <scope>NUCLEOTIDE SEQUENCE [LARGE SCALE GENOMIC DNA]</scope>
    <source>
        <strain evidence="3">JCM 17939</strain>
    </source>
</reference>
<dbReference type="InterPro" id="IPR027805">
    <property type="entry name" value="Transposase_HTH_dom"/>
</dbReference>
<evidence type="ECO:0000313" key="3">
    <source>
        <dbReference type="Proteomes" id="UP001501442"/>
    </source>
</evidence>
<proteinExistence type="predicted"/>
<evidence type="ECO:0000313" key="2">
    <source>
        <dbReference type="EMBL" id="GAA4628391.1"/>
    </source>
</evidence>
<feature type="domain" description="Transposase Helix-turn-helix" evidence="1">
    <location>
        <begin position="35"/>
        <end position="64"/>
    </location>
</feature>
<sequence>MLFCRAALPLSSRTLNYVSGVTRRHRKSIGSRWRALNPGQQALLVLVYLKEGETLAQVAARFGMVTAMTCRAG</sequence>
<accession>A0ABP8UG29</accession>
<keyword evidence="3" id="KW-1185">Reference proteome</keyword>
<protein>
    <recommendedName>
        <fullName evidence="1">Transposase Helix-turn-helix domain-containing protein</fullName>
    </recommendedName>
</protein>
<organism evidence="2 3">
    <name type="scientific">Actinoallomurus vinaceus</name>
    <dbReference type="NCBI Taxonomy" id="1080074"/>
    <lineage>
        <taxon>Bacteria</taxon>
        <taxon>Bacillati</taxon>
        <taxon>Actinomycetota</taxon>
        <taxon>Actinomycetes</taxon>
        <taxon>Streptosporangiales</taxon>
        <taxon>Thermomonosporaceae</taxon>
        <taxon>Actinoallomurus</taxon>
    </lineage>
</organism>
<dbReference type="Pfam" id="PF13613">
    <property type="entry name" value="HTH_Tnp_4"/>
    <property type="match status" value="1"/>
</dbReference>
<name>A0ABP8UG29_9ACTN</name>
<evidence type="ECO:0000259" key="1">
    <source>
        <dbReference type="Pfam" id="PF13613"/>
    </source>
</evidence>
<gene>
    <name evidence="2" type="ORF">GCM10023196_044540</name>
</gene>
<comment type="caution">
    <text evidence="2">The sequence shown here is derived from an EMBL/GenBank/DDBJ whole genome shotgun (WGS) entry which is preliminary data.</text>
</comment>
<dbReference type="Proteomes" id="UP001501442">
    <property type="component" value="Unassembled WGS sequence"/>
</dbReference>